<protein>
    <submittedName>
        <fullName evidence="1">26999_t:CDS:1</fullName>
    </submittedName>
</protein>
<feature type="non-terminal residue" evidence="1">
    <location>
        <position position="183"/>
    </location>
</feature>
<sequence>RSRDYDGYDENTRQNKFKNYKTVALKTLSNSQNLNQAFLKELTLYKMFKSEVSNMVPCYGISKNLEGNYIMVMEYMSEGNLRGKPINTKEITTKLQEYYASGDLELNLDKLNIQDEQGEGSLQSHIQIPPKDSEELLKEDVLSKNEGEANKEIQEINKELEKVEKQLRSYYENSETGLKETIK</sequence>
<gene>
    <name evidence="1" type="ORF">RPERSI_LOCUS25357</name>
</gene>
<evidence type="ECO:0000313" key="2">
    <source>
        <dbReference type="Proteomes" id="UP000789920"/>
    </source>
</evidence>
<organism evidence="1 2">
    <name type="scientific">Racocetra persica</name>
    <dbReference type="NCBI Taxonomy" id="160502"/>
    <lineage>
        <taxon>Eukaryota</taxon>
        <taxon>Fungi</taxon>
        <taxon>Fungi incertae sedis</taxon>
        <taxon>Mucoromycota</taxon>
        <taxon>Glomeromycotina</taxon>
        <taxon>Glomeromycetes</taxon>
        <taxon>Diversisporales</taxon>
        <taxon>Gigasporaceae</taxon>
        <taxon>Racocetra</taxon>
    </lineage>
</organism>
<comment type="caution">
    <text evidence="1">The sequence shown here is derived from an EMBL/GenBank/DDBJ whole genome shotgun (WGS) entry which is preliminary data.</text>
</comment>
<feature type="non-terminal residue" evidence="1">
    <location>
        <position position="1"/>
    </location>
</feature>
<evidence type="ECO:0000313" key="1">
    <source>
        <dbReference type="EMBL" id="CAG8820452.1"/>
    </source>
</evidence>
<name>A0ACA9S2W6_9GLOM</name>
<reference evidence="1" key="1">
    <citation type="submission" date="2021-06" db="EMBL/GenBank/DDBJ databases">
        <authorList>
            <person name="Kallberg Y."/>
            <person name="Tangrot J."/>
            <person name="Rosling A."/>
        </authorList>
    </citation>
    <scope>NUCLEOTIDE SEQUENCE</scope>
    <source>
        <strain evidence="1">MA461A</strain>
    </source>
</reference>
<proteinExistence type="predicted"/>
<dbReference type="EMBL" id="CAJVQC010083667">
    <property type="protein sequence ID" value="CAG8820452.1"/>
    <property type="molecule type" value="Genomic_DNA"/>
</dbReference>
<keyword evidence="2" id="KW-1185">Reference proteome</keyword>
<accession>A0ACA9S2W6</accession>
<dbReference type="Proteomes" id="UP000789920">
    <property type="component" value="Unassembled WGS sequence"/>
</dbReference>